<evidence type="ECO:0000313" key="3">
    <source>
        <dbReference type="Proteomes" id="UP001230807"/>
    </source>
</evidence>
<dbReference type="Proteomes" id="UP001230807">
    <property type="component" value="Unassembled WGS sequence"/>
</dbReference>
<sequence>MFFQKIQSALISLFIIPFVLPLFFPYALDLSYGPSVAVYLLYAIPIVFIYGTFTSILSEYISQKTPFRSKRVTYFVFHLIAGWLFVVPYGLLFDPSIFETGIFNLASLLGVSSAFIFYAVDQLLGHHFKTL</sequence>
<dbReference type="RefSeq" id="WP_214831775.1">
    <property type="nucleotide sequence ID" value="NZ_CP183077.1"/>
</dbReference>
<evidence type="ECO:0000256" key="1">
    <source>
        <dbReference type="SAM" id="Phobius"/>
    </source>
</evidence>
<proteinExistence type="predicted"/>
<keyword evidence="1" id="KW-1133">Transmembrane helix</keyword>
<feature type="transmembrane region" description="Helical" evidence="1">
    <location>
        <begin position="9"/>
        <end position="27"/>
    </location>
</feature>
<feature type="transmembrane region" description="Helical" evidence="1">
    <location>
        <begin position="39"/>
        <end position="60"/>
    </location>
</feature>
<keyword evidence="3" id="KW-1185">Reference proteome</keyword>
<keyword evidence="1" id="KW-0812">Transmembrane</keyword>
<name>A0ABT7MPT6_9BACL</name>
<evidence type="ECO:0000313" key="2">
    <source>
        <dbReference type="EMBL" id="MDL5377219.1"/>
    </source>
</evidence>
<dbReference type="EMBL" id="JASWER010000007">
    <property type="protein sequence ID" value="MDL5377219.1"/>
    <property type="molecule type" value="Genomic_DNA"/>
</dbReference>
<keyword evidence="1" id="KW-0472">Membrane</keyword>
<feature type="transmembrane region" description="Helical" evidence="1">
    <location>
        <begin position="97"/>
        <end position="120"/>
    </location>
</feature>
<feature type="transmembrane region" description="Helical" evidence="1">
    <location>
        <begin position="72"/>
        <end position="91"/>
    </location>
</feature>
<accession>A0ABT7MPT6</accession>
<organism evidence="2 3">
    <name type="scientific">Exiguobacterium mexicanum</name>
    <dbReference type="NCBI Taxonomy" id="340146"/>
    <lineage>
        <taxon>Bacteria</taxon>
        <taxon>Bacillati</taxon>
        <taxon>Bacillota</taxon>
        <taxon>Bacilli</taxon>
        <taxon>Bacillales</taxon>
        <taxon>Bacillales Family XII. Incertae Sedis</taxon>
        <taxon>Exiguobacterium</taxon>
    </lineage>
</organism>
<protein>
    <submittedName>
        <fullName evidence="2">Uncharacterized protein</fullName>
    </submittedName>
</protein>
<reference evidence="2 3" key="1">
    <citation type="submission" date="2023-06" db="EMBL/GenBank/DDBJ databases">
        <title>Influencing factors and mechanism of Cr(VI) reduction by facultative anaerobic Exiguobacterium sp. PY14.</title>
        <authorList>
            <person name="Zou L."/>
        </authorList>
    </citation>
    <scope>NUCLEOTIDE SEQUENCE [LARGE SCALE GENOMIC DNA]</scope>
    <source>
        <strain evidence="2 3">PY14</strain>
    </source>
</reference>
<gene>
    <name evidence="2" type="ORF">QR695_09415</name>
</gene>
<comment type="caution">
    <text evidence="2">The sequence shown here is derived from an EMBL/GenBank/DDBJ whole genome shotgun (WGS) entry which is preliminary data.</text>
</comment>